<gene>
    <name evidence="1" type="ORF">DSM1535_0077</name>
</gene>
<dbReference type="RefSeq" id="WP_048071791.1">
    <property type="nucleotide sequence ID" value="NZ_JARVXG010000031.1"/>
</dbReference>
<name>A0A090I0M5_METFO</name>
<protein>
    <submittedName>
        <fullName evidence="1">Uncharacterized protein</fullName>
    </submittedName>
</protein>
<dbReference type="EMBL" id="LN515531">
    <property type="protein sequence ID" value="CEA12443.1"/>
    <property type="molecule type" value="Genomic_DNA"/>
</dbReference>
<dbReference type="KEGG" id="mfi:DSM1535_0077"/>
<evidence type="ECO:0000313" key="1">
    <source>
        <dbReference type="EMBL" id="CEA12443.1"/>
    </source>
</evidence>
<reference evidence="1" key="1">
    <citation type="submission" date="2014-08" db="EMBL/GenBank/DDBJ databases">
        <authorList>
            <person name="Wibberg D."/>
        </authorList>
    </citation>
    <scope>NUCLEOTIDE SEQUENCE</scope>
</reference>
<sequence>MRVENRENVSEIKIKGRNDINPEIQFTGNWFIDAGILGFIQVMEDVYELPNDINDLIVYLNKFSDHEIKDLIYYAYLVYNIKKTSLKFLSRTQLKKGKKISLETNEKFTKSKIKIKKAINFKKEYPNEILSLQTDEMNKKILNYNELIKYEFRKNFDLFNKDNFLKKTFSNNKKTSIEKIDFIGLIFEEQFFQNLYFLNTSVNKKNNEMKVLDIFYDLIYNLNVKKEDKTIDRKIFDKTISKFMFSVEGFSNVFYGKPTNLEDLNRIIVNPHIFLLCFPFPFLNISKWEYRKNIFFYTPNLNVCYKINKKLKKKIDSIWSDTGLSIFKLTWSIIIDEISELNSYFTLENMYLIEYEGISQQALLNVEYVGIPKLQATIILDDSIRSSLNSNLQIKGDKTGKNSEWVWVLEEFIKNRPLFIYIIKNVILRINKNTSQKAIKPILYSLSVDAKIKSLGKNTKGDIFSRYFSLELEDVVFQIKESYKLMNLASKNVSNLFSQNKKEKITHNLISAMKRQNKHVFVNIFLKSFLELSQKDPNLVKHLNNYIFNNIIQNEENWQNYALAMIVGLL</sequence>
<dbReference type="PATRIC" id="fig|2162.9.peg.82"/>
<organism evidence="1">
    <name type="scientific">Methanobacterium formicicum</name>
    <dbReference type="NCBI Taxonomy" id="2162"/>
    <lineage>
        <taxon>Archaea</taxon>
        <taxon>Methanobacteriati</taxon>
        <taxon>Methanobacteriota</taxon>
        <taxon>Methanomada group</taxon>
        <taxon>Methanobacteria</taxon>
        <taxon>Methanobacteriales</taxon>
        <taxon>Methanobacteriaceae</taxon>
        <taxon>Methanobacterium</taxon>
    </lineage>
</organism>
<proteinExistence type="predicted"/>
<dbReference type="AlphaFoldDB" id="A0A090I0M5"/>
<accession>A0A090I0M5</accession>